<proteinExistence type="predicted"/>
<gene>
    <name evidence="1" type="ORF">BSFP_002920</name>
</gene>
<evidence type="ECO:0000313" key="2">
    <source>
        <dbReference type="Proteomes" id="UP000218432"/>
    </source>
</evidence>
<reference evidence="1 2" key="1">
    <citation type="journal article" date="2017" name="Genome Announc.">
        <title>Complete Genome Sequence of Burkholderia stabilis FERMP-21014.</title>
        <authorList>
            <person name="Konishi K."/>
            <person name="Kumagai T."/>
            <person name="Sakasegawa S."/>
            <person name="Tamura T."/>
        </authorList>
    </citation>
    <scope>NUCLEOTIDE SEQUENCE [LARGE SCALE GENOMIC DNA]</scope>
    <source>
        <strain evidence="1 2">FERMP-21014</strain>
    </source>
</reference>
<sequence length="68" mass="7692">MAENNSDATTGGYSRRDRFIAWARREASDLMNDPARTNPLITKKMYTATYPCAMRNNGENEAPYSQAK</sequence>
<dbReference type="Proteomes" id="UP000218432">
    <property type="component" value="Chromosome 1"/>
</dbReference>
<dbReference type="EMBL" id="AP018111">
    <property type="protein sequence ID" value="BAX57499.1"/>
    <property type="molecule type" value="Genomic_DNA"/>
</dbReference>
<protein>
    <submittedName>
        <fullName evidence="1">Uncharacterized protein</fullName>
    </submittedName>
</protein>
<evidence type="ECO:0000313" key="1">
    <source>
        <dbReference type="EMBL" id="BAX57499.1"/>
    </source>
</evidence>
<dbReference type="AlphaFoldDB" id="A0A1Y1BGS4"/>
<accession>A0A1Y1BGS4</accession>
<name>A0A1Y1BGS4_9BURK</name>
<organism evidence="1 2">
    <name type="scientific">Burkholderia stabilis</name>
    <dbReference type="NCBI Taxonomy" id="95485"/>
    <lineage>
        <taxon>Bacteria</taxon>
        <taxon>Pseudomonadati</taxon>
        <taxon>Pseudomonadota</taxon>
        <taxon>Betaproteobacteria</taxon>
        <taxon>Burkholderiales</taxon>
        <taxon>Burkholderiaceae</taxon>
        <taxon>Burkholderia</taxon>
        <taxon>Burkholderia cepacia complex</taxon>
    </lineage>
</organism>